<organism evidence="3">
    <name type="scientific">Prevotella sp. GTC17259</name>
    <dbReference type="NCBI Taxonomy" id="3236795"/>
    <lineage>
        <taxon>Bacteria</taxon>
        <taxon>Pseudomonadati</taxon>
        <taxon>Bacteroidota</taxon>
        <taxon>Bacteroidia</taxon>
        <taxon>Bacteroidales</taxon>
        <taxon>Prevotellaceae</taxon>
        <taxon>Prevotella</taxon>
    </lineage>
</organism>
<dbReference type="Gene3D" id="3.30.70.940">
    <property type="entry name" value="NusG, N-terminal domain"/>
    <property type="match status" value="1"/>
</dbReference>
<evidence type="ECO:0000313" key="3">
    <source>
        <dbReference type="EMBL" id="BFO75407.1"/>
    </source>
</evidence>
<accession>A0AB33J3J4</accession>
<reference evidence="3" key="1">
    <citation type="submission" date="2024-07" db="EMBL/GenBank/DDBJ databases">
        <title>Complete genome sequence of Prevotella sp. YM-2024 GTC17259.</title>
        <authorList>
            <person name="Hayashi M."/>
            <person name="Muto Y."/>
            <person name="Tanaka K."/>
            <person name="Niwa H."/>
        </authorList>
    </citation>
    <scope>NUCLEOTIDE SEQUENCE</scope>
    <source>
        <strain evidence="3">GTC17259</strain>
    </source>
</reference>
<dbReference type="CDD" id="cd09895">
    <property type="entry name" value="NGN_SP_UpxY"/>
    <property type="match status" value="1"/>
</dbReference>
<name>A0AB33J3J4_9BACT</name>
<evidence type="ECO:0000259" key="2">
    <source>
        <dbReference type="Pfam" id="PF02357"/>
    </source>
</evidence>
<dbReference type="Pfam" id="PF02357">
    <property type="entry name" value="NusG"/>
    <property type="match status" value="1"/>
</dbReference>
<gene>
    <name evidence="3" type="ORF">GTC17259_04570</name>
</gene>
<dbReference type="InterPro" id="IPR006645">
    <property type="entry name" value="NGN-like_dom"/>
</dbReference>
<dbReference type="GO" id="GO:0006354">
    <property type="term" value="P:DNA-templated transcription elongation"/>
    <property type="evidence" value="ECO:0007669"/>
    <property type="project" value="InterPro"/>
</dbReference>
<dbReference type="InterPro" id="IPR036735">
    <property type="entry name" value="NGN_dom_sf"/>
</dbReference>
<dbReference type="NCBIfam" id="NF033644">
    <property type="entry name" value="antiterm_UpxY"/>
    <property type="match status" value="1"/>
</dbReference>
<proteinExistence type="predicted"/>
<feature type="domain" description="NusG-like N-terminal" evidence="2">
    <location>
        <begin position="30"/>
        <end position="127"/>
    </location>
</feature>
<dbReference type="EMBL" id="AP035787">
    <property type="protein sequence ID" value="BFO75407.1"/>
    <property type="molecule type" value="Genomic_DNA"/>
</dbReference>
<sequence>MLSDTQTTQLEENLLPEQENCEIIQDDFPWYGIKLYTMRQQEVADYFAQHELETFIPQEYVDVETDDHKIKHILRPVVRNLLFLKKSKDEKVMREIIANCHYKLSVLTKGRADRAYYEIPAKQMFEFRVMCNPKITMRKFISEEEAHLKAGSRVIVKYGPMKGLTGRLVRSSKKYYLLKEVPGMAIMLKISRWCCASSEI</sequence>
<evidence type="ECO:0000256" key="1">
    <source>
        <dbReference type="ARBA" id="ARBA00023163"/>
    </source>
</evidence>
<dbReference type="SUPFAM" id="SSF82679">
    <property type="entry name" value="N-utilization substance G protein NusG, N-terminal domain"/>
    <property type="match status" value="1"/>
</dbReference>
<dbReference type="AlphaFoldDB" id="A0AB33J3J4"/>
<keyword evidence="1" id="KW-0804">Transcription</keyword>
<protein>
    <recommendedName>
        <fullName evidence="2">NusG-like N-terminal domain-containing protein</fullName>
    </recommendedName>
</protein>